<comment type="caution">
    <text evidence="2">The sequence shown here is derived from an EMBL/GenBank/DDBJ whole genome shotgun (WGS) entry which is preliminary data.</text>
</comment>
<keyword evidence="1" id="KW-1133">Transmembrane helix</keyword>
<evidence type="ECO:0000313" key="3">
    <source>
        <dbReference type="Proteomes" id="UP000078046"/>
    </source>
</evidence>
<gene>
    <name evidence="2" type="ORF">A3Q56_01889</name>
</gene>
<keyword evidence="1" id="KW-0472">Membrane</keyword>
<accession>A0A177B7V6</accession>
<protein>
    <submittedName>
        <fullName evidence="2">Uncharacterized protein</fullName>
    </submittedName>
</protein>
<feature type="transmembrane region" description="Helical" evidence="1">
    <location>
        <begin position="203"/>
        <end position="222"/>
    </location>
</feature>
<keyword evidence="1" id="KW-0812">Transmembrane</keyword>
<reference evidence="2 3" key="1">
    <citation type="submission" date="2016-04" db="EMBL/GenBank/DDBJ databases">
        <title>The genome of Intoshia linei affirms orthonectids as highly simplified spiralians.</title>
        <authorList>
            <person name="Mikhailov K.V."/>
            <person name="Slusarev G.S."/>
            <person name="Nikitin M.A."/>
            <person name="Logacheva M.D."/>
            <person name="Penin A."/>
            <person name="Aleoshin V."/>
            <person name="Panchin Y.V."/>
        </authorList>
    </citation>
    <scope>NUCLEOTIDE SEQUENCE [LARGE SCALE GENOMIC DNA]</scope>
    <source>
        <strain evidence="2">Intl2013</strain>
        <tissue evidence="2">Whole animal</tissue>
    </source>
</reference>
<dbReference type="EMBL" id="LWCA01000155">
    <property type="protein sequence ID" value="OAF70378.1"/>
    <property type="molecule type" value="Genomic_DNA"/>
</dbReference>
<proteinExistence type="predicted"/>
<name>A0A177B7V6_9BILA</name>
<sequence length="313" mass="36520">MQNLLNPQNSLDLEHFMLLAELNISQKKFNVALVFYECALYICTDILNHIDNVINSIETNSNHNRNHIDTLMQRYVLIKLYVNCKLANIFLQHTDTTIYSIDYLIECINKTVSHIDMDSDLLIYGFYASMTLSEFYIIENKYGEASDCILLIYNLPNVNIPEIKMILTSKLYKISYLTQNVDNCCYWISNGVKFAKTLESNDIILNYFYLLSIMTTIIFYSTNILDKLIDDFSNGSYLEFTPCFINSQDYSLIIFHYLIKAIHIYYKGNMTKLGKILTILYSALANFRNSKHRNQYISWMTLPEIYSNVSLVS</sequence>
<organism evidence="2 3">
    <name type="scientific">Intoshia linei</name>
    <dbReference type="NCBI Taxonomy" id="1819745"/>
    <lineage>
        <taxon>Eukaryota</taxon>
        <taxon>Metazoa</taxon>
        <taxon>Spiralia</taxon>
        <taxon>Lophotrochozoa</taxon>
        <taxon>Mesozoa</taxon>
        <taxon>Orthonectida</taxon>
        <taxon>Rhopaluridae</taxon>
        <taxon>Intoshia</taxon>
    </lineage>
</organism>
<dbReference type="Proteomes" id="UP000078046">
    <property type="component" value="Unassembled WGS sequence"/>
</dbReference>
<evidence type="ECO:0000313" key="2">
    <source>
        <dbReference type="EMBL" id="OAF70378.1"/>
    </source>
</evidence>
<dbReference type="AlphaFoldDB" id="A0A177B7V6"/>
<evidence type="ECO:0000256" key="1">
    <source>
        <dbReference type="SAM" id="Phobius"/>
    </source>
</evidence>
<keyword evidence="3" id="KW-1185">Reference proteome</keyword>